<dbReference type="InterPro" id="IPR003594">
    <property type="entry name" value="HATPase_dom"/>
</dbReference>
<evidence type="ECO:0000256" key="13">
    <source>
        <dbReference type="ARBA" id="ARBA00023136"/>
    </source>
</evidence>
<comment type="caution">
    <text evidence="17">The sequence shown here is derived from an EMBL/GenBank/DDBJ whole genome shotgun (WGS) entry which is preliminary data.</text>
</comment>
<evidence type="ECO:0000313" key="18">
    <source>
        <dbReference type="Proteomes" id="UP000031014"/>
    </source>
</evidence>
<dbReference type="PANTHER" id="PTHR24421:SF10">
    <property type="entry name" value="NITRATE_NITRITE SENSOR PROTEIN NARQ"/>
    <property type="match status" value="1"/>
</dbReference>
<name>A0A0A8WXE0_MESS1</name>
<organism evidence="17 18">
    <name type="scientific">Mesobacillus selenatarsenatis (strain DSM 18680 / JCM 14380 / FERM P-15431 / SF-1)</name>
    <dbReference type="NCBI Taxonomy" id="1321606"/>
    <lineage>
        <taxon>Bacteria</taxon>
        <taxon>Bacillati</taxon>
        <taxon>Bacillota</taxon>
        <taxon>Bacilli</taxon>
        <taxon>Bacillales</taxon>
        <taxon>Bacillaceae</taxon>
        <taxon>Mesobacillus</taxon>
    </lineage>
</organism>
<comment type="catalytic activity">
    <reaction evidence="1">
        <text>ATP + protein L-histidine = ADP + protein N-phospho-L-histidine.</text>
        <dbReference type="EC" id="2.7.13.3"/>
    </reaction>
</comment>
<evidence type="ECO:0000256" key="5">
    <source>
        <dbReference type="ARBA" id="ARBA00022553"/>
    </source>
</evidence>
<feature type="transmembrane region" description="Helical" evidence="14">
    <location>
        <begin position="181"/>
        <end position="203"/>
    </location>
</feature>
<dbReference type="SUPFAM" id="SSF158472">
    <property type="entry name" value="HAMP domain-like"/>
    <property type="match status" value="1"/>
</dbReference>
<keyword evidence="9 17" id="KW-0418">Kinase</keyword>
<keyword evidence="11 14" id="KW-1133">Transmembrane helix</keyword>
<dbReference type="CDD" id="cd16917">
    <property type="entry name" value="HATPase_UhpB-NarQ-NarX-like"/>
    <property type="match status" value="1"/>
</dbReference>
<dbReference type="EC" id="2.7.13.3" evidence="3"/>
<dbReference type="GO" id="GO:0005886">
    <property type="term" value="C:plasma membrane"/>
    <property type="evidence" value="ECO:0007669"/>
    <property type="project" value="UniProtKB-SubCell"/>
</dbReference>
<dbReference type="InterPro" id="IPR003660">
    <property type="entry name" value="HAMP_dom"/>
</dbReference>
<dbReference type="InterPro" id="IPR005467">
    <property type="entry name" value="His_kinase_dom"/>
</dbReference>
<dbReference type="InterPro" id="IPR033463">
    <property type="entry name" value="sCache_3"/>
</dbReference>
<evidence type="ECO:0000256" key="1">
    <source>
        <dbReference type="ARBA" id="ARBA00000085"/>
    </source>
</evidence>
<evidence type="ECO:0000256" key="7">
    <source>
        <dbReference type="ARBA" id="ARBA00022692"/>
    </source>
</evidence>
<keyword evidence="12" id="KW-0902">Two-component regulatory system</keyword>
<dbReference type="STRING" id="1321606.SAMD00020551_0430"/>
<dbReference type="SMART" id="SM00304">
    <property type="entry name" value="HAMP"/>
    <property type="match status" value="1"/>
</dbReference>
<evidence type="ECO:0000259" key="15">
    <source>
        <dbReference type="PROSITE" id="PS50109"/>
    </source>
</evidence>
<dbReference type="RefSeq" id="WP_052442054.1">
    <property type="nucleotide sequence ID" value="NZ_BASE01000009.1"/>
</dbReference>
<evidence type="ECO:0000256" key="10">
    <source>
        <dbReference type="ARBA" id="ARBA00022840"/>
    </source>
</evidence>
<keyword evidence="13 14" id="KW-0472">Membrane</keyword>
<dbReference type="PROSITE" id="PS50885">
    <property type="entry name" value="HAMP"/>
    <property type="match status" value="1"/>
</dbReference>
<evidence type="ECO:0000256" key="9">
    <source>
        <dbReference type="ARBA" id="ARBA00022777"/>
    </source>
</evidence>
<dbReference type="Pfam" id="PF02518">
    <property type="entry name" value="HATPase_c"/>
    <property type="match status" value="1"/>
</dbReference>
<dbReference type="Pfam" id="PF07730">
    <property type="entry name" value="HisKA_3"/>
    <property type="match status" value="1"/>
</dbReference>
<evidence type="ECO:0000256" key="6">
    <source>
        <dbReference type="ARBA" id="ARBA00022679"/>
    </source>
</evidence>
<gene>
    <name evidence="17" type="ORF">SAMD00020551_0430</name>
</gene>
<dbReference type="Gene3D" id="1.20.5.1930">
    <property type="match status" value="1"/>
</dbReference>
<evidence type="ECO:0000256" key="4">
    <source>
        <dbReference type="ARBA" id="ARBA00022475"/>
    </source>
</evidence>
<dbReference type="InterPro" id="IPR050482">
    <property type="entry name" value="Sensor_HK_TwoCompSys"/>
</dbReference>
<dbReference type="GO" id="GO:0000155">
    <property type="term" value="F:phosphorelay sensor kinase activity"/>
    <property type="evidence" value="ECO:0007669"/>
    <property type="project" value="InterPro"/>
</dbReference>
<dbReference type="Gene3D" id="6.10.340.10">
    <property type="match status" value="1"/>
</dbReference>
<evidence type="ECO:0000256" key="12">
    <source>
        <dbReference type="ARBA" id="ARBA00023012"/>
    </source>
</evidence>
<dbReference type="EMBL" id="BASE01000009">
    <property type="protein sequence ID" value="GAM12298.1"/>
    <property type="molecule type" value="Genomic_DNA"/>
</dbReference>
<dbReference type="Gene3D" id="3.30.565.10">
    <property type="entry name" value="Histidine kinase-like ATPase, C-terminal domain"/>
    <property type="match status" value="1"/>
</dbReference>
<dbReference type="SUPFAM" id="SSF55874">
    <property type="entry name" value="ATPase domain of HSP90 chaperone/DNA topoisomerase II/histidine kinase"/>
    <property type="match status" value="1"/>
</dbReference>
<feature type="domain" description="HAMP" evidence="16">
    <location>
        <begin position="201"/>
        <end position="253"/>
    </location>
</feature>
<dbReference type="AlphaFoldDB" id="A0A0A8WXE0"/>
<keyword evidence="10" id="KW-0067">ATP-binding</keyword>
<evidence type="ECO:0000256" key="14">
    <source>
        <dbReference type="SAM" id="Phobius"/>
    </source>
</evidence>
<dbReference type="OrthoDB" id="9760839at2"/>
<dbReference type="Proteomes" id="UP000031014">
    <property type="component" value="Unassembled WGS sequence"/>
</dbReference>
<keyword evidence="5" id="KW-0597">Phosphoprotein</keyword>
<dbReference type="Pfam" id="PF17203">
    <property type="entry name" value="sCache_3_2"/>
    <property type="match status" value="1"/>
</dbReference>
<keyword evidence="6" id="KW-0808">Transferase</keyword>
<protein>
    <recommendedName>
        <fullName evidence="3">histidine kinase</fullName>
        <ecNumber evidence="3">2.7.13.3</ecNumber>
    </recommendedName>
</protein>
<dbReference type="InterPro" id="IPR036890">
    <property type="entry name" value="HATPase_C_sf"/>
</dbReference>
<keyword evidence="8" id="KW-0547">Nucleotide-binding</keyword>
<evidence type="ECO:0000256" key="8">
    <source>
        <dbReference type="ARBA" id="ARBA00022741"/>
    </source>
</evidence>
<keyword evidence="18" id="KW-1185">Reference proteome</keyword>
<dbReference type="SUPFAM" id="SSF55781">
    <property type="entry name" value="GAF domain-like"/>
    <property type="match status" value="1"/>
</dbReference>
<dbReference type="InterPro" id="IPR011712">
    <property type="entry name" value="Sig_transdc_His_kin_sub3_dim/P"/>
</dbReference>
<dbReference type="PANTHER" id="PTHR24421">
    <property type="entry name" value="NITRATE/NITRITE SENSOR PROTEIN NARX-RELATED"/>
    <property type="match status" value="1"/>
</dbReference>
<comment type="subcellular location">
    <subcellularLocation>
        <location evidence="2">Cell membrane</location>
        <topology evidence="2">Multi-pass membrane protein</topology>
    </subcellularLocation>
</comment>
<keyword evidence="7 14" id="KW-0812">Transmembrane</keyword>
<feature type="transmembrane region" description="Helical" evidence="14">
    <location>
        <begin position="21"/>
        <end position="44"/>
    </location>
</feature>
<dbReference type="CDD" id="cd06225">
    <property type="entry name" value="HAMP"/>
    <property type="match status" value="1"/>
</dbReference>
<dbReference type="PROSITE" id="PS50109">
    <property type="entry name" value="HIS_KIN"/>
    <property type="match status" value="1"/>
</dbReference>
<evidence type="ECO:0000259" key="16">
    <source>
        <dbReference type="PROSITE" id="PS50885"/>
    </source>
</evidence>
<keyword evidence="4" id="KW-1003">Cell membrane</keyword>
<accession>A0A0A8WXE0</accession>
<feature type="domain" description="Histidine kinase" evidence="15">
    <location>
        <begin position="426"/>
        <end position="619"/>
    </location>
</feature>
<evidence type="ECO:0000256" key="11">
    <source>
        <dbReference type="ARBA" id="ARBA00022989"/>
    </source>
</evidence>
<dbReference type="GO" id="GO:0005524">
    <property type="term" value="F:ATP binding"/>
    <property type="evidence" value="ECO:0007669"/>
    <property type="project" value="UniProtKB-KW"/>
</dbReference>
<evidence type="ECO:0000256" key="2">
    <source>
        <dbReference type="ARBA" id="ARBA00004651"/>
    </source>
</evidence>
<proteinExistence type="predicted"/>
<reference evidence="17 18" key="1">
    <citation type="submission" date="2013-06" db="EMBL/GenBank/DDBJ databases">
        <title>Whole genome shotgun sequence of Bacillus selenatarsenatis SF-1.</title>
        <authorList>
            <person name="Kuroda M."/>
            <person name="Sei K."/>
            <person name="Yamashita M."/>
            <person name="Ike M."/>
        </authorList>
    </citation>
    <scope>NUCLEOTIDE SEQUENCE [LARGE SCALE GENOMIC DNA]</scope>
    <source>
        <strain evidence="17 18">SF-1</strain>
    </source>
</reference>
<dbReference type="SMART" id="SM00387">
    <property type="entry name" value="HATPase_c"/>
    <property type="match status" value="1"/>
</dbReference>
<dbReference type="Pfam" id="PF00672">
    <property type="entry name" value="HAMP"/>
    <property type="match status" value="1"/>
</dbReference>
<dbReference type="GO" id="GO:0046983">
    <property type="term" value="F:protein dimerization activity"/>
    <property type="evidence" value="ECO:0007669"/>
    <property type="project" value="InterPro"/>
</dbReference>
<evidence type="ECO:0000313" key="17">
    <source>
        <dbReference type="EMBL" id="GAM12298.1"/>
    </source>
</evidence>
<evidence type="ECO:0000256" key="3">
    <source>
        <dbReference type="ARBA" id="ARBA00012438"/>
    </source>
</evidence>
<sequence>MKKTKKRTIDFLSSVSIELKIYGMVLIVVLTVTVISLIVVRISIANTLTMQIEDRAKSISSDIASRSVDPLLTHNIFALQSLINDTMNSYEDIEYIFILNKDGEVVVHSNGKGFISPDLINSNQVKSEGDMLETSSKKLFTNKGMILDSASPIFPDLGGTVRAGLTQKSLNEALMKVTNQMIFTMIGVMLLSGVVVFGLTRILTIPISNLVQLTNKVYSGNLTERISTYPKDEIGKLTASFNKMLDSLQKSEMDKEIYIEKINNRNKELSLLNSLSQNFKDHVQLEETLQYFVKQLVQELDLKSAFIEIDWKETKERYFNHSSSCAINCTHFSSDLYTCSRSEKEVYAFPLKTGKGNDIGKIIICSTSRLDEPFLKILTSLAAQLSVSIENLELWKEVKKKEEVRLMLLEKIIHVQEDERKRIARELHDETSHSLSSMLVELKLLEEGDEEQKQRTIETLRSLVRQTIEEVHHMAWQLRPSILDKFGLKVAIERYVEEFKKSTNIDADLIIKGSFKSLNPELETAIFRLVQESLTNITKYAKAENVSIIVLSTGQQVSVVIEDDGVGFDTQSVLGNDPSKEHLGLLGMHERIALLNGTLHIESVIDQGTTVLAKVPLLSDRSEINVS</sequence>